<proteinExistence type="predicted"/>
<reference evidence="1 2" key="1">
    <citation type="submission" date="2014-04" db="EMBL/GenBank/DDBJ databases">
        <authorList>
            <consortium name="DOE Joint Genome Institute"/>
            <person name="Kuo A."/>
            <person name="Girlanda M."/>
            <person name="Perotto S."/>
            <person name="Kohler A."/>
            <person name="Nagy L.G."/>
            <person name="Floudas D."/>
            <person name="Copeland A."/>
            <person name="Barry K.W."/>
            <person name="Cichocki N."/>
            <person name="Veneault-Fourrey C."/>
            <person name="LaButti K."/>
            <person name="Lindquist E.A."/>
            <person name="Lipzen A."/>
            <person name="Lundell T."/>
            <person name="Morin E."/>
            <person name="Murat C."/>
            <person name="Sun H."/>
            <person name="Tunlid A."/>
            <person name="Henrissat B."/>
            <person name="Grigoriev I.V."/>
            <person name="Hibbett D.S."/>
            <person name="Martin F."/>
            <person name="Nordberg H.P."/>
            <person name="Cantor M.N."/>
            <person name="Hua S.X."/>
        </authorList>
    </citation>
    <scope>NUCLEOTIDE SEQUENCE [LARGE SCALE GENOMIC DNA]</scope>
    <source>
        <strain evidence="1 2">MUT 4182</strain>
    </source>
</reference>
<dbReference type="Proteomes" id="UP000054248">
    <property type="component" value="Unassembled WGS sequence"/>
</dbReference>
<gene>
    <name evidence="1" type="ORF">M407DRAFT_12482</name>
</gene>
<dbReference type="AlphaFoldDB" id="A0A0C3Q2P7"/>
<sequence>MGVNKGDVLVIPAPNNKHKNDDNKMTIHWQQMFRQRDGDYYVLVAKNKSKHQYGSTNIWGQNQFIVWHDKDRKPYANLEGDVADTIQNTGGAIAQKIEVIGGSFIGIPLKTF</sequence>
<evidence type="ECO:0000313" key="2">
    <source>
        <dbReference type="Proteomes" id="UP000054248"/>
    </source>
</evidence>
<name>A0A0C3Q2P7_9AGAM</name>
<keyword evidence="2" id="KW-1185">Reference proteome</keyword>
<accession>A0A0C3Q2P7</accession>
<dbReference type="EMBL" id="KN823427">
    <property type="protein sequence ID" value="KIO17126.1"/>
    <property type="molecule type" value="Genomic_DNA"/>
</dbReference>
<dbReference type="OrthoDB" id="3334523at2759"/>
<reference evidence="2" key="2">
    <citation type="submission" date="2015-01" db="EMBL/GenBank/DDBJ databases">
        <title>Evolutionary Origins and Diversification of the Mycorrhizal Mutualists.</title>
        <authorList>
            <consortium name="DOE Joint Genome Institute"/>
            <consortium name="Mycorrhizal Genomics Consortium"/>
            <person name="Kohler A."/>
            <person name="Kuo A."/>
            <person name="Nagy L.G."/>
            <person name="Floudas D."/>
            <person name="Copeland A."/>
            <person name="Barry K.W."/>
            <person name="Cichocki N."/>
            <person name="Veneault-Fourrey C."/>
            <person name="LaButti K."/>
            <person name="Lindquist E.A."/>
            <person name="Lipzen A."/>
            <person name="Lundell T."/>
            <person name="Morin E."/>
            <person name="Murat C."/>
            <person name="Riley R."/>
            <person name="Ohm R."/>
            <person name="Sun H."/>
            <person name="Tunlid A."/>
            <person name="Henrissat B."/>
            <person name="Grigoriev I.V."/>
            <person name="Hibbett D.S."/>
            <person name="Martin F."/>
        </authorList>
    </citation>
    <scope>NUCLEOTIDE SEQUENCE [LARGE SCALE GENOMIC DNA]</scope>
    <source>
        <strain evidence="2">MUT 4182</strain>
    </source>
</reference>
<protein>
    <submittedName>
        <fullName evidence="1">Uncharacterized protein</fullName>
    </submittedName>
</protein>
<organism evidence="1 2">
    <name type="scientific">Tulasnella calospora MUT 4182</name>
    <dbReference type="NCBI Taxonomy" id="1051891"/>
    <lineage>
        <taxon>Eukaryota</taxon>
        <taxon>Fungi</taxon>
        <taxon>Dikarya</taxon>
        <taxon>Basidiomycota</taxon>
        <taxon>Agaricomycotina</taxon>
        <taxon>Agaricomycetes</taxon>
        <taxon>Cantharellales</taxon>
        <taxon>Tulasnellaceae</taxon>
        <taxon>Tulasnella</taxon>
    </lineage>
</organism>
<evidence type="ECO:0000313" key="1">
    <source>
        <dbReference type="EMBL" id="KIO17126.1"/>
    </source>
</evidence>
<dbReference type="HOGENOM" id="CLU_2147726_0_0_1"/>